<name>A0A2D4L065_9SAUR</name>
<reference evidence="1" key="2">
    <citation type="submission" date="2017-11" db="EMBL/GenBank/DDBJ databases">
        <title>Coralsnake Venomics: Analyses of Venom Gland Transcriptomes and Proteomes of Six Brazilian Taxa.</title>
        <authorList>
            <person name="Aird S.D."/>
            <person name="Jorge da Silva N."/>
            <person name="Qiu L."/>
            <person name="Villar-Briones A."/>
            <person name="Aparecida-Saddi V."/>
            <person name="Campos-Telles M.P."/>
            <person name="Grau M."/>
            <person name="Mikheyev A.S."/>
        </authorList>
    </citation>
    <scope>NUCLEOTIDE SEQUENCE</scope>
    <source>
        <tissue evidence="1">Venom_gland</tissue>
    </source>
</reference>
<reference evidence="1" key="1">
    <citation type="submission" date="2017-07" db="EMBL/GenBank/DDBJ databases">
        <authorList>
            <person name="Mikheyev A."/>
            <person name="Grau M."/>
        </authorList>
    </citation>
    <scope>NUCLEOTIDE SEQUENCE</scope>
    <source>
        <tissue evidence="1">Venom_gland</tissue>
    </source>
</reference>
<sequence>MHPTLEMQLSRNKICSCYSNRNKTTEYGKATRGHSDCERFSIFEGKPVDLDVTGSLQKNSIAQQRICKEEQKEDFIHRLCDRQNLYNPQTRYSKMHDTIILSPQYFSGSNINGRKSVSNRRKRQSKDINSMILNCTLDNAIQMANNLKTTTQHMMQAVSEDLAKMKIQTLSSGTGHQY</sequence>
<organism evidence="1">
    <name type="scientific">Micrurus paraensis</name>
    <dbReference type="NCBI Taxonomy" id="1970185"/>
    <lineage>
        <taxon>Eukaryota</taxon>
        <taxon>Metazoa</taxon>
        <taxon>Chordata</taxon>
        <taxon>Craniata</taxon>
        <taxon>Vertebrata</taxon>
        <taxon>Euteleostomi</taxon>
        <taxon>Lepidosauria</taxon>
        <taxon>Squamata</taxon>
        <taxon>Bifurcata</taxon>
        <taxon>Unidentata</taxon>
        <taxon>Episquamata</taxon>
        <taxon>Toxicofera</taxon>
        <taxon>Serpentes</taxon>
        <taxon>Colubroidea</taxon>
        <taxon>Elapidae</taxon>
        <taxon>Elapinae</taxon>
        <taxon>Micrurus</taxon>
    </lineage>
</organism>
<proteinExistence type="predicted"/>
<dbReference type="AlphaFoldDB" id="A0A2D4L065"/>
<dbReference type="EMBL" id="IACL01099629">
    <property type="protein sequence ID" value="LAB14359.1"/>
    <property type="molecule type" value="Transcribed_RNA"/>
</dbReference>
<accession>A0A2D4L065</accession>
<evidence type="ECO:0000313" key="1">
    <source>
        <dbReference type="EMBL" id="LAB14359.1"/>
    </source>
</evidence>
<protein>
    <submittedName>
        <fullName evidence="1">Uncharacterized protein</fullName>
    </submittedName>
</protein>